<evidence type="ECO:0000313" key="13">
    <source>
        <dbReference type="EMBL" id="QUL98063.1"/>
    </source>
</evidence>
<dbReference type="GO" id="GO:0005886">
    <property type="term" value="C:plasma membrane"/>
    <property type="evidence" value="ECO:0007669"/>
    <property type="project" value="UniProtKB-SubCell"/>
</dbReference>
<evidence type="ECO:0000256" key="1">
    <source>
        <dbReference type="ARBA" id="ARBA00004651"/>
    </source>
</evidence>
<feature type="transmembrane region" description="Helical" evidence="10">
    <location>
        <begin position="152"/>
        <end position="172"/>
    </location>
</feature>
<keyword evidence="2" id="KW-0813">Transport</keyword>
<gene>
    <name evidence="13" type="ORF">IMF26_08360</name>
</gene>
<dbReference type="SUPFAM" id="SSF90123">
    <property type="entry name" value="ABC transporter transmembrane region"/>
    <property type="match status" value="1"/>
</dbReference>
<reference evidence="13" key="2">
    <citation type="journal article" date="2023" name="Biology">
        <title>Prokaryotic Life Associated with Coal-Fire Gas Vents Revealed by Metagenomics.</title>
        <authorList>
            <person name="Kadnikov V.V."/>
            <person name="Mardanov A.V."/>
            <person name="Beletsky A.V."/>
            <person name="Karnachuk O.V."/>
            <person name="Ravin N.V."/>
        </authorList>
    </citation>
    <scope>NUCLEOTIDE SEQUENCE</scope>
    <source>
        <strain evidence="13">Bu02</strain>
    </source>
</reference>
<dbReference type="Pfam" id="PF00005">
    <property type="entry name" value="ABC_tran"/>
    <property type="match status" value="1"/>
</dbReference>
<dbReference type="PROSITE" id="PS50929">
    <property type="entry name" value="ABC_TM1F"/>
    <property type="match status" value="1"/>
</dbReference>
<dbReference type="FunFam" id="3.40.50.300:FF:000287">
    <property type="entry name" value="Multidrug ABC transporter ATP-binding protein"/>
    <property type="match status" value="1"/>
</dbReference>
<accession>A0AAT9LBB0</accession>
<dbReference type="SMART" id="SM00382">
    <property type="entry name" value="AAA"/>
    <property type="match status" value="1"/>
</dbReference>
<dbReference type="GO" id="GO:0005524">
    <property type="term" value="F:ATP binding"/>
    <property type="evidence" value="ECO:0007669"/>
    <property type="project" value="UniProtKB-KW"/>
</dbReference>
<keyword evidence="3" id="KW-1003">Cell membrane</keyword>
<dbReference type="InterPro" id="IPR039421">
    <property type="entry name" value="Type_1_exporter"/>
</dbReference>
<dbReference type="PANTHER" id="PTHR43394">
    <property type="entry name" value="ATP-DEPENDENT PERMEASE MDL1, MITOCHONDRIAL"/>
    <property type="match status" value="1"/>
</dbReference>
<dbReference type="InterPro" id="IPR027417">
    <property type="entry name" value="P-loop_NTPase"/>
</dbReference>
<organism evidence="13">
    <name type="scientific">Candidatus Fermentithermobacillus carboniphilus</name>
    <dbReference type="NCBI Taxonomy" id="3085328"/>
    <lineage>
        <taxon>Bacteria</taxon>
        <taxon>Bacillati</taxon>
        <taxon>Bacillota</taxon>
        <taxon>Candidatus Fermentithermobacillia</taxon>
        <taxon>Candidatus Fermentithermobacillales</taxon>
        <taxon>Candidatus Fermentithermobacillaceae</taxon>
        <taxon>Candidatus Fermentithermobacillus</taxon>
    </lineage>
</organism>
<dbReference type="PROSITE" id="PS00211">
    <property type="entry name" value="ABC_TRANSPORTER_1"/>
    <property type="match status" value="1"/>
</dbReference>
<evidence type="ECO:0000256" key="7">
    <source>
        <dbReference type="ARBA" id="ARBA00022989"/>
    </source>
</evidence>
<dbReference type="InterPro" id="IPR003593">
    <property type="entry name" value="AAA+_ATPase"/>
</dbReference>
<dbReference type="GO" id="GO:0016887">
    <property type="term" value="F:ATP hydrolysis activity"/>
    <property type="evidence" value="ECO:0007669"/>
    <property type="project" value="InterPro"/>
</dbReference>
<dbReference type="EMBL" id="CP062796">
    <property type="protein sequence ID" value="QUL98063.1"/>
    <property type="molecule type" value="Genomic_DNA"/>
</dbReference>
<keyword evidence="8 10" id="KW-0472">Membrane</keyword>
<dbReference type="KEGG" id="fcz:IMF26_08360"/>
<dbReference type="PANTHER" id="PTHR43394:SF1">
    <property type="entry name" value="ATP-BINDING CASSETTE SUB-FAMILY B MEMBER 10, MITOCHONDRIAL"/>
    <property type="match status" value="1"/>
</dbReference>
<dbReference type="CDD" id="cd18545">
    <property type="entry name" value="ABC_6TM_YknV_like"/>
    <property type="match status" value="1"/>
</dbReference>
<keyword evidence="7 10" id="KW-1133">Transmembrane helix</keyword>
<feature type="transmembrane region" description="Helical" evidence="10">
    <location>
        <begin position="178"/>
        <end position="198"/>
    </location>
</feature>
<comment type="subcellular location">
    <subcellularLocation>
        <location evidence="1">Cell membrane</location>
        <topology evidence="1">Multi-pass membrane protein</topology>
    </subcellularLocation>
</comment>
<dbReference type="CDD" id="cd03254">
    <property type="entry name" value="ABCC_Glucan_exporter_like"/>
    <property type="match status" value="1"/>
</dbReference>
<feature type="transmembrane region" description="Helical" evidence="10">
    <location>
        <begin position="36"/>
        <end position="57"/>
    </location>
</feature>
<name>A0AAT9LBB0_9FIRM</name>
<keyword evidence="6 13" id="KW-0067">ATP-binding</keyword>
<reference evidence="13" key="1">
    <citation type="submission" date="2020-10" db="EMBL/GenBank/DDBJ databases">
        <authorList>
            <person name="Kadnikov V."/>
            <person name="Beletsky A.V."/>
            <person name="Mardanov A.V."/>
            <person name="Karnachuk O.V."/>
            <person name="Ravin N.V."/>
        </authorList>
    </citation>
    <scope>NUCLEOTIDE SEQUENCE</scope>
    <source>
        <strain evidence="13">Bu02</strain>
    </source>
</reference>
<feature type="region of interest" description="Disordered" evidence="9">
    <location>
        <begin position="338"/>
        <end position="358"/>
    </location>
</feature>
<evidence type="ECO:0000256" key="5">
    <source>
        <dbReference type="ARBA" id="ARBA00022741"/>
    </source>
</evidence>
<feature type="transmembrane region" description="Helical" evidence="10">
    <location>
        <begin position="259"/>
        <end position="280"/>
    </location>
</feature>
<feature type="domain" description="ABC transmembrane type-1" evidence="12">
    <location>
        <begin position="37"/>
        <end position="319"/>
    </location>
</feature>
<dbReference type="Pfam" id="PF00664">
    <property type="entry name" value="ABC_membrane"/>
    <property type="match status" value="1"/>
</dbReference>
<evidence type="ECO:0000259" key="11">
    <source>
        <dbReference type="PROSITE" id="PS50893"/>
    </source>
</evidence>
<dbReference type="Gene3D" id="1.20.1560.10">
    <property type="entry name" value="ABC transporter type 1, transmembrane domain"/>
    <property type="match status" value="1"/>
</dbReference>
<proteinExistence type="predicted"/>
<dbReference type="InterPro" id="IPR011527">
    <property type="entry name" value="ABC1_TM_dom"/>
</dbReference>
<dbReference type="SUPFAM" id="SSF52540">
    <property type="entry name" value="P-loop containing nucleoside triphosphate hydrolases"/>
    <property type="match status" value="1"/>
</dbReference>
<dbReference type="InterPro" id="IPR036640">
    <property type="entry name" value="ABC1_TM_sf"/>
</dbReference>
<dbReference type="Gene3D" id="3.40.50.300">
    <property type="entry name" value="P-loop containing nucleotide triphosphate hydrolases"/>
    <property type="match status" value="1"/>
</dbReference>
<dbReference type="FunFam" id="1.20.1560.10:FF:000011">
    <property type="entry name" value="Multidrug ABC transporter ATP-binding protein"/>
    <property type="match status" value="1"/>
</dbReference>
<sequence length="619" mass="69249">MSEYDLDLTEDVEERPFNTAYFLRILGYTRPYKKTAALAAFLTLCGIIIGLLEPLLLRTAIDAGITQKNISTLASVLGILLTLRLIQWVTSKIQIRTINFLGQRVLYDLRQELFEHIESLPFSFFDTRPAGKIISRITNDVNHIGTLAASGIINLISQLVSLAGIIGIMVYLDWKMALVSFTTIPFLVLLLTKLRWTLEDAWGDTRKAVASINAHLNETVQGLQVIQAFGCEEANNKKFSKFNRSYFDAYMRAVRIDTFFWPLTDLVAAAGRCVVIWYGALRLIRGSLSLGLILAFVSYLDKFWAPISTFSRVWSQILSAMASAERVFGILDLEPERGAEPAGPRRDEAKAGGARRAGHSGEHLIHLPPIKGEVVFENVSFSYRRGEEVLKNVSFRVRPGETVALVGPTGAGKTTIINLLARFYEPVSGRVLVDGYDLQKVYLPSYRSQLGMVLQDTFIFSGTILDNLKFGKPDATMEEIERAVEATRAKDFIERLPKRYESEVKERGTNLSAGERQLLAFARALLKDPRILILDEATSSIDPETERLIQEAMKTLLKGRTSFIIAHRLSTVRAADTIMVVEDGRIVEAGTHEELVKTGGRYARLHEAQFRKRISPLTG</sequence>
<keyword evidence="4 10" id="KW-0812">Transmembrane</keyword>
<protein>
    <submittedName>
        <fullName evidence="13">ABC transporter ATP-binding protein</fullName>
    </submittedName>
</protein>
<evidence type="ECO:0000259" key="12">
    <source>
        <dbReference type="PROSITE" id="PS50929"/>
    </source>
</evidence>
<evidence type="ECO:0000256" key="8">
    <source>
        <dbReference type="ARBA" id="ARBA00023136"/>
    </source>
</evidence>
<dbReference type="GO" id="GO:0015421">
    <property type="term" value="F:ABC-type oligopeptide transporter activity"/>
    <property type="evidence" value="ECO:0007669"/>
    <property type="project" value="TreeGrafter"/>
</dbReference>
<evidence type="ECO:0000256" key="2">
    <source>
        <dbReference type="ARBA" id="ARBA00022448"/>
    </source>
</evidence>
<keyword evidence="5" id="KW-0547">Nucleotide-binding</keyword>
<evidence type="ECO:0000256" key="10">
    <source>
        <dbReference type="SAM" id="Phobius"/>
    </source>
</evidence>
<evidence type="ECO:0000256" key="4">
    <source>
        <dbReference type="ARBA" id="ARBA00022692"/>
    </source>
</evidence>
<evidence type="ECO:0000256" key="3">
    <source>
        <dbReference type="ARBA" id="ARBA00022475"/>
    </source>
</evidence>
<dbReference type="AlphaFoldDB" id="A0AAT9LBB0"/>
<evidence type="ECO:0000256" key="9">
    <source>
        <dbReference type="SAM" id="MobiDB-lite"/>
    </source>
</evidence>
<evidence type="ECO:0000256" key="6">
    <source>
        <dbReference type="ARBA" id="ARBA00022840"/>
    </source>
</evidence>
<dbReference type="InterPro" id="IPR003439">
    <property type="entry name" value="ABC_transporter-like_ATP-bd"/>
</dbReference>
<feature type="compositionally biased region" description="Basic and acidic residues" evidence="9">
    <location>
        <begin position="338"/>
        <end position="350"/>
    </location>
</feature>
<dbReference type="InterPro" id="IPR017871">
    <property type="entry name" value="ABC_transporter-like_CS"/>
</dbReference>
<feature type="domain" description="ABC transporter" evidence="11">
    <location>
        <begin position="374"/>
        <end position="608"/>
    </location>
</feature>
<dbReference type="PROSITE" id="PS50893">
    <property type="entry name" value="ABC_TRANSPORTER_2"/>
    <property type="match status" value="1"/>
</dbReference>